<accession>A0A398BR98</accession>
<dbReference type="EMBL" id="QXXQ01000013">
    <property type="protein sequence ID" value="RID90420.1"/>
    <property type="molecule type" value="Genomic_DNA"/>
</dbReference>
<dbReference type="GO" id="GO:0046677">
    <property type="term" value="P:response to antibiotic"/>
    <property type="evidence" value="ECO:0007669"/>
    <property type="project" value="InterPro"/>
</dbReference>
<dbReference type="Proteomes" id="UP000266649">
    <property type="component" value="Unassembled WGS sequence"/>
</dbReference>
<feature type="domain" description="Beta-lactamase class A catalytic" evidence="4">
    <location>
        <begin position="138"/>
        <end position="276"/>
    </location>
</feature>
<evidence type="ECO:0000313" key="6">
    <source>
        <dbReference type="Proteomes" id="UP000266649"/>
    </source>
</evidence>
<comment type="similarity">
    <text evidence="2">Belongs to the class-A beta-lactamase family.</text>
</comment>
<dbReference type="InterPro" id="IPR045155">
    <property type="entry name" value="Beta-lactam_cat"/>
</dbReference>
<name>A0A398BR98_9RHOB</name>
<dbReference type="OrthoDB" id="7510992at2"/>
<keyword evidence="6" id="KW-1185">Reference proteome</keyword>
<dbReference type="GO" id="GO:0008800">
    <property type="term" value="F:beta-lactamase activity"/>
    <property type="evidence" value="ECO:0007669"/>
    <property type="project" value="UniProtKB-EC"/>
</dbReference>
<comment type="catalytic activity">
    <reaction evidence="1">
        <text>a beta-lactam + H2O = a substituted beta-amino acid</text>
        <dbReference type="Rhea" id="RHEA:20401"/>
        <dbReference type="ChEBI" id="CHEBI:15377"/>
        <dbReference type="ChEBI" id="CHEBI:35627"/>
        <dbReference type="ChEBI" id="CHEBI:140347"/>
        <dbReference type="EC" id="3.5.2.6"/>
    </reaction>
</comment>
<dbReference type="InterPro" id="IPR012338">
    <property type="entry name" value="Beta-lactam/transpept-like"/>
</dbReference>
<dbReference type="SUPFAM" id="SSF56601">
    <property type="entry name" value="beta-lactamase/transpeptidase-like"/>
    <property type="match status" value="1"/>
</dbReference>
<dbReference type="Pfam" id="PF13354">
    <property type="entry name" value="Beta-lactamase2"/>
    <property type="match status" value="1"/>
</dbReference>
<proteinExistence type="inferred from homology"/>
<comment type="caution">
    <text evidence="5">The sequence shown here is derived from an EMBL/GenBank/DDBJ whole genome shotgun (WGS) entry which is preliminary data.</text>
</comment>
<protein>
    <recommendedName>
        <fullName evidence="3">beta-lactamase</fullName>
        <ecNumber evidence="3">3.5.2.6</ecNumber>
    </recommendedName>
</protein>
<sequence>MTIPAEASTFRLNRAAQAGLDALLREAGGAFGAGQVAVCAVLNDRPLVEADPGPFAVQPVWQHRGDAQIYPASVCKMFYLAALAAFEAKGRLVLDDEDHRATKAMIGISSNDATTYLLGRLTGAFDGPVLDPAGLEEWVTARHQVQDWLEGLGLPALAGIHLIHSTYEDSPYGRARQARQVRPGNQLSARACAAMLHEMLRGALPGRDWMAGHLSRDWQRTAAPDPEGDQIAGYLTGGVPEGFRVWSKAGHTSWTRHDVAAISAPDGRSATLAVMTEGPAAAAHPGTLPAFARAFIAEAFD</sequence>
<dbReference type="InterPro" id="IPR000871">
    <property type="entry name" value="Beta-lactam_class-A"/>
</dbReference>
<dbReference type="GO" id="GO:0030655">
    <property type="term" value="P:beta-lactam antibiotic catabolic process"/>
    <property type="evidence" value="ECO:0007669"/>
    <property type="project" value="InterPro"/>
</dbReference>
<evidence type="ECO:0000259" key="4">
    <source>
        <dbReference type="Pfam" id="PF13354"/>
    </source>
</evidence>
<organism evidence="5 6">
    <name type="scientific">Gemmobacter lutimaris</name>
    <dbReference type="NCBI Taxonomy" id="2306023"/>
    <lineage>
        <taxon>Bacteria</taxon>
        <taxon>Pseudomonadati</taxon>
        <taxon>Pseudomonadota</taxon>
        <taxon>Alphaproteobacteria</taxon>
        <taxon>Rhodobacterales</taxon>
        <taxon>Paracoccaceae</taxon>
        <taxon>Gemmobacter</taxon>
    </lineage>
</organism>
<dbReference type="PANTHER" id="PTHR35333">
    <property type="entry name" value="BETA-LACTAMASE"/>
    <property type="match status" value="1"/>
</dbReference>
<evidence type="ECO:0000256" key="3">
    <source>
        <dbReference type="ARBA" id="ARBA00012865"/>
    </source>
</evidence>
<dbReference type="AlphaFoldDB" id="A0A398BR98"/>
<dbReference type="Gene3D" id="3.40.710.10">
    <property type="entry name" value="DD-peptidase/beta-lactamase superfamily"/>
    <property type="match status" value="1"/>
</dbReference>
<dbReference type="EC" id="3.5.2.6" evidence="3"/>
<dbReference type="PANTHER" id="PTHR35333:SF3">
    <property type="entry name" value="BETA-LACTAMASE-TYPE TRANSPEPTIDASE FOLD CONTAINING PROTEIN"/>
    <property type="match status" value="1"/>
</dbReference>
<reference evidence="5 6" key="1">
    <citation type="submission" date="2018-09" db="EMBL/GenBank/DDBJ databases">
        <title>Gemmobacter lutimaris sp. nov., a marine bacterium isolated from tidal flat.</title>
        <authorList>
            <person name="Lee D.W."/>
            <person name="Yoo Y."/>
            <person name="Kim J.-J."/>
            <person name="Kim B.S."/>
        </authorList>
    </citation>
    <scope>NUCLEOTIDE SEQUENCE [LARGE SCALE GENOMIC DNA]</scope>
    <source>
        <strain evidence="5 6">YJ-T1-11</strain>
    </source>
</reference>
<dbReference type="RefSeq" id="WP_119136142.1">
    <property type="nucleotide sequence ID" value="NZ_QXXQ01000013.1"/>
</dbReference>
<evidence type="ECO:0000313" key="5">
    <source>
        <dbReference type="EMBL" id="RID90420.1"/>
    </source>
</evidence>
<gene>
    <name evidence="5" type="ORF">D2N39_17880</name>
</gene>
<evidence type="ECO:0000256" key="2">
    <source>
        <dbReference type="ARBA" id="ARBA00009009"/>
    </source>
</evidence>
<evidence type="ECO:0000256" key="1">
    <source>
        <dbReference type="ARBA" id="ARBA00001526"/>
    </source>
</evidence>